<dbReference type="RefSeq" id="WP_134434748.1">
    <property type="nucleotide sequence ID" value="NZ_SOFY01000061.1"/>
</dbReference>
<sequence>MAVGRYATSLDDVRARFVDHPDFAASTTRAAIWDDWTKATEVLRRVVPVASVWLGGSFTSTKVQAGDLDCLYWLDSADVASAQLSGDAANNILSVFANNLLKKPPFELNLDTFTASWRSIPEPHLGDALDWKYYRDRGHWDDWWQRRRTPLTEAGGTPARLDSLPRRGYLEVVIDGFAE</sequence>
<proteinExistence type="predicted"/>
<evidence type="ECO:0000313" key="1">
    <source>
        <dbReference type="EMBL" id="TFC44869.1"/>
    </source>
</evidence>
<dbReference type="Pfam" id="PF22014">
    <property type="entry name" value="DUF6932"/>
    <property type="match status" value="1"/>
</dbReference>
<evidence type="ECO:0000313" key="2">
    <source>
        <dbReference type="Proteomes" id="UP000297403"/>
    </source>
</evidence>
<dbReference type="AlphaFoldDB" id="A0AAQ2C5A9"/>
<name>A0AAQ2C5A9_9MICO</name>
<protein>
    <submittedName>
        <fullName evidence="1">Uncharacterized protein</fullName>
    </submittedName>
</protein>
<comment type="caution">
    <text evidence="1">The sequence shown here is derived from an EMBL/GenBank/DDBJ whole genome shotgun (WGS) entry which is preliminary data.</text>
</comment>
<gene>
    <name evidence="1" type="ORF">E3O49_11210</name>
</gene>
<dbReference type="InterPro" id="IPR053860">
    <property type="entry name" value="DUF6932"/>
</dbReference>
<accession>A0AAQ2C5A9</accession>
<keyword evidence="2" id="KW-1185">Reference proteome</keyword>
<reference evidence="1 2" key="1">
    <citation type="submission" date="2019-03" db="EMBL/GenBank/DDBJ databases">
        <title>Genomics of glacier-inhabiting Cryobacterium strains.</title>
        <authorList>
            <person name="Liu Q."/>
            <person name="Xin Y.-H."/>
        </authorList>
    </citation>
    <scope>NUCLEOTIDE SEQUENCE [LARGE SCALE GENOMIC DNA]</scope>
    <source>
        <strain evidence="2">TMT1-22</strain>
    </source>
</reference>
<organism evidence="1 2">
    <name type="scientific">Cryobacterium shii</name>
    <dbReference type="NCBI Taxonomy" id="1259235"/>
    <lineage>
        <taxon>Bacteria</taxon>
        <taxon>Bacillati</taxon>
        <taxon>Actinomycetota</taxon>
        <taxon>Actinomycetes</taxon>
        <taxon>Micrococcales</taxon>
        <taxon>Microbacteriaceae</taxon>
        <taxon>Cryobacterium</taxon>
    </lineage>
</organism>
<dbReference type="Proteomes" id="UP000297403">
    <property type="component" value="Unassembled WGS sequence"/>
</dbReference>
<dbReference type="EMBL" id="SOFY01000061">
    <property type="protein sequence ID" value="TFC44869.1"/>
    <property type="molecule type" value="Genomic_DNA"/>
</dbReference>